<comment type="similarity">
    <text evidence="1">Belongs to the type-I restriction system S methylase family.</text>
</comment>
<accession>I7B8V2</accession>
<reference evidence="5 6" key="1">
    <citation type="journal article" date="2012" name="J. Bacteriol.">
        <title>Genome Sequence of "Candidatus Mycoplasma haemolamae" Strain Purdue, a Red Blood Cell Pathogen of Alpacas (Vicugna pacos) and Llamas (Lama glama).</title>
        <authorList>
            <person name="Guimaraes A.M."/>
            <person name="Toth B."/>
            <person name="Santos A.P."/>
            <person name="do Nascimento N.C."/>
            <person name="Kritchevsky J.E."/>
            <person name="Messick J.B."/>
        </authorList>
    </citation>
    <scope>NUCLEOTIDE SEQUENCE [LARGE SCALE GENOMIC DNA]</scope>
    <source>
        <strain evidence="5 6">Purdue</strain>
    </source>
</reference>
<dbReference type="KEGG" id="mhl:MHLP_00450"/>
<dbReference type="GO" id="GO:0003677">
    <property type="term" value="F:DNA binding"/>
    <property type="evidence" value="ECO:0007669"/>
    <property type="project" value="UniProtKB-KW"/>
</dbReference>
<dbReference type="InterPro" id="IPR000055">
    <property type="entry name" value="Restrct_endonuc_typeI_TRD"/>
</dbReference>
<evidence type="ECO:0000313" key="6">
    <source>
        <dbReference type="Proteomes" id="UP000006502"/>
    </source>
</evidence>
<dbReference type="Gene3D" id="3.90.220.20">
    <property type="entry name" value="DNA methylase specificity domains"/>
    <property type="match status" value="1"/>
</dbReference>
<evidence type="ECO:0000256" key="3">
    <source>
        <dbReference type="ARBA" id="ARBA00023125"/>
    </source>
</evidence>
<dbReference type="InterPro" id="IPR044946">
    <property type="entry name" value="Restrct_endonuc_typeI_TRD_sf"/>
</dbReference>
<name>I7B8V2_MYCHA</name>
<dbReference type="HOGENOM" id="CLU_021095_9_5_14"/>
<evidence type="ECO:0000259" key="4">
    <source>
        <dbReference type="Pfam" id="PF01420"/>
    </source>
</evidence>
<dbReference type="Gene3D" id="1.10.287.1120">
    <property type="entry name" value="Bipartite methylase S protein"/>
    <property type="match status" value="1"/>
</dbReference>
<keyword evidence="3" id="KW-0238">DNA-binding</keyword>
<evidence type="ECO:0000256" key="1">
    <source>
        <dbReference type="ARBA" id="ARBA00010923"/>
    </source>
</evidence>
<dbReference type="STRING" id="1212765.MHLP_00450"/>
<organism evidence="5 6">
    <name type="scientific">Mycoplasma haematolamae (strain Purdue)</name>
    <dbReference type="NCBI Taxonomy" id="1212765"/>
    <lineage>
        <taxon>Bacteria</taxon>
        <taxon>Bacillati</taxon>
        <taxon>Mycoplasmatota</taxon>
        <taxon>Mollicutes</taxon>
        <taxon>Mycoplasmataceae</taxon>
        <taxon>Mycoplasma</taxon>
    </lineage>
</organism>
<protein>
    <submittedName>
        <fullName evidence="5">Restriction modification system DNA specificity subunit</fullName>
    </submittedName>
</protein>
<dbReference type="AlphaFoldDB" id="I7B8V2"/>
<dbReference type="CDD" id="cd16961">
    <property type="entry name" value="RMtype1_S_TRD-CR_like"/>
    <property type="match status" value="1"/>
</dbReference>
<gene>
    <name evidence="5" type="ordered locus">MHLP_00450</name>
</gene>
<dbReference type="PATRIC" id="fig|1212765.3.peg.105"/>
<proteinExistence type="inferred from homology"/>
<dbReference type="PANTHER" id="PTHR30408">
    <property type="entry name" value="TYPE-1 RESTRICTION ENZYME ECOKI SPECIFICITY PROTEIN"/>
    <property type="match status" value="1"/>
</dbReference>
<keyword evidence="6" id="KW-1185">Reference proteome</keyword>
<dbReference type="GO" id="GO:0009307">
    <property type="term" value="P:DNA restriction-modification system"/>
    <property type="evidence" value="ECO:0007669"/>
    <property type="project" value="UniProtKB-KW"/>
</dbReference>
<sequence length="184" mass="21148">MRVRIGEVFKVKRGTTPSTKIKEFWDTPDVFFVSGREVNWNHINRADKSLSKVVFERTAHTIRPTETVLLTSNGKAGILKVPAFHNDQVIGILSADSKVDPKFLFYFFMLNHANVQKLEHGISGHAFDNEKVRSLRIPFPSFREQLQIVKEIESRFALVSSIEKLQNDFELLKKVALKETFSFP</sequence>
<evidence type="ECO:0000256" key="2">
    <source>
        <dbReference type="ARBA" id="ARBA00022747"/>
    </source>
</evidence>
<dbReference type="Proteomes" id="UP000006502">
    <property type="component" value="Chromosome"/>
</dbReference>
<dbReference type="OrthoDB" id="400879at2"/>
<reference evidence="6" key="2">
    <citation type="submission" date="2012-07" db="EMBL/GenBank/DDBJ databases">
        <title>Complete genome sequence of 'Candidatus Mycoplasma haemolamae'.</title>
        <authorList>
            <person name="Guimaraes A.M.S."/>
            <person name="Toth B."/>
            <person name="Santos A.P."/>
            <person name="Nascimento N.C."/>
            <person name="Sojka J.E."/>
            <person name="Messick J.B."/>
        </authorList>
    </citation>
    <scope>NUCLEOTIDE SEQUENCE [LARGE SCALE GENOMIC DNA]</scope>
    <source>
        <strain evidence="6">Purdue</strain>
    </source>
</reference>
<dbReference type="InterPro" id="IPR052021">
    <property type="entry name" value="Type-I_RS_S_subunit"/>
</dbReference>
<feature type="domain" description="Type I restriction modification DNA specificity" evidence="4">
    <location>
        <begin position="3"/>
        <end position="162"/>
    </location>
</feature>
<dbReference type="SUPFAM" id="SSF116734">
    <property type="entry name" value="DNA methylase specificity domain"/>
    <property type="match status" value="1"/>
</dbReference>
<dbReference type="PANTHER" id="PTHR30408:SF12">
    <property type="entry name" value="TYPE I RESTRICTION ENZYME MJAVIII SPECIFICITY SUBUNIT"/>
    <property type="match status" value="1"/>
</dbReference>
<keyword evidence="2" id="KW-0680">Restriction system</keyword>
<evidence type="ECO:0000313" key="5">
    <source>
        <dbReference type="EMBL" id="AFO51670.1"/>
    </source>
</evidence>
<dbReference type="Pfam" id="PF01420">
    <property type="entry name" value="Methylase_S"/>
    <property type="match status" value="1"/>
</dbReference>
<dbReference type="EMBL" id="CP003731">
    <property type="protein sequence ID" value="AFO51670.1"/>
    <property type="molecule type" value="Genomic_DNA"/>
</dbReference>